<accession>A0A0C1D490</accession>
<proteinExistence type="predicted"/>
<reference evidence="1 2" key="1">
    <citation type="submission" date="2014-10" db="EMBL/GenBank/DDBJ databases">
        <title>Kaistella jeonii genome.</title>
        <authorList>
            <person name="Clayton J.T."/>
            <person name="Newman J.D."/>
        </authorList>
    </citation>
    <scope>NUCLEOTIDE SEQUENCE [LARGE SCALE GENOMIC DNA]</scope>
    <source>
        <strain evidence="1 2">DSM 17048</strain>
    </source>
</reference>
<evidence type="ECO:0000313" key="2">
    <source>
        <dbReference type="Proteomes" id="UP000031473"/>
    </source>
</evidence>
<evidence type="ECO:0000313" key="1">
    <source>
        <dbReference type="EMBL" id="KIA88580.1"/>
    </source>
</evidence>
<gene>
    <name evidence="1" type="ORF">OA86_11220</name>
</gene>
<dbReference type="Proteomes" id="UP000031473">
    <property type="component" value="Unassembled WGS sequence"/>
</dbReference>
<dbReference type="RefSeq" id="WP_039353064.1">
    <property type="nucleotide sequence ID" value="NZ_FOLA01000009.1"/>
</dbReference>
<evidence type="ECO:0008006" key="3">
    <source>
        <dbReference type="Google" id="ProtNLM"/>
    </source>
</evidence>
<dbReference type="EMBL" id="JSYL01000007">
    <property type="protein sequence ID" value="KIA88580.1"/>
    <property type="molecule type" value="Genomic_DNA"/>
</dbReference>
<sequence length="425" mass="50852">MNRIILMGNGFDLAHRMKTSYRDFLNYFWEELQVKIQDEIFYEEKYEDDFIIIDKVPTNWNVGKGFKTIKDSLNNSKTTLRFKNKFLENLSKSNEDLNWVDIESDYYIFLKKCFQNPTENYSIKTLNEEFLDIKKLLEDYLKNIEKDFIDNFPSTSYDRDLKRNIYEEIYSDFQIRDFSEASINKLTEEEFQRVLPHVKGIEEDLITLEEFQDNEREQRLIASLTNTVNKRKKIRELLVSQTAPNYFRFQPKLILFLNFNYTQSEYEYNQAPNDYETGKRISTLTIHIHGILGNKRNNKIIFGFGDEIDNNYKTIEDLNDNHYLENIKSIKYLESNSYKSLLEFINSDDYQIFVFGHSCGISDRTLLNTLFENKNCASIKPFYRQIDDEKDNYSEIIKNITRNFTNKADLRDKVVNKLYTKSLFK</sequence>
<keyword evidence="2" id="KW-1185">Reference proteome</keyword>
<dbReference type="STRING" id="266749.SAMN05421876_10997"/>
<dbReference type="AlphaFoldDB" id="A0A0C1D490"/>
<dbReference type="Pfam" id="PF14253">
    <property type="entry name" value="AbiH"/>
    <property type="match status" value="1"/>
</dbReference>
<organism evidence="1 2">
    <name type="scientific">Kaistella jeonii</name>
    <dbReference type="NCBI Taxonomy" id="266749"/>
    <lineage>
        <taxon>Bacteria</taxon>
        <taxon>Pseudomonadati</taxon>
        <taxon>Bacteroidota</taxon>
        <taxon>Flavobacteriia</taxon>
        <taxon>Flavobacteriales</taxon>
        <taxon>Weeksellaceae</taxon>
        <taxon>Chryseobacterium group</taxon>
        <taxon>Kaistella</taxon>
    </lineage>
</organism>
<comment type="caution">
    <text evidence="1">The sequence shown here is derived from an EMBL/GenBank/DDBJ whole genome shotgun (WGS) entry which is preliminary data.</text>
</comment>
<protein>
    <recommendedName>
        <fullName evidence="3">Bacteriophage abortive infection AbiH</fullName>
    </recommendedName>
</protein>
<dbReference type="InterPro" id="IPR025935">
    <property type="entry name" value="AbiH"/>
</dbReference>
<dbReference type="OrthoDB" id="5903604at2"/>
<name>A0A0C1D490_9FLAO</name>